<dbReference type="InterPro" id="IPR027417">
    <property type="entry name" value="P-loop_NTPase"/>
</dbReference>
<proteinExistence type="predicted"/>
<gene>
    <name evidence="2" type="ORF">HU722_25250</name>
</gene>
<name>A0A8H9YUT2_9PSED</name>
<evidence type="ECO:0000313" key="2">
    <source>
        <dbReference type="EMBL" id="MBC3294834.1"/>
    </source>
</evidence>
<dbReference type="InterPro" id="IPR055007">
    <property type="entry name" value="NA-iREase2_dom"/>
</dbReference>
<dbReference type="AlphaFoldDB" id="A0A8H9YUT2"/>
<reference evidence="2" key="1">
    <citation type="journal article" date="2020" name="Microorganisms">
        <title>Reliable Identification of Environmental Pseudomonas Isolates Using the rpoD Gene.</title>
        <authorList>
            <consortium name="The Broad Institute Genome Sequencing Platform"/>
            <person name="Girard L."/>
            <person name="Lood C."/>
            <person name="Rokni-Zadeh H."/>
            <person name="van Noort V."/>
            <person name="Lavigne R."/>
            <person name="De Mot R."/>
        </authorList>
    </citation>
    <scope>NUCLEOTIDE SEQUENCE [LARGE SCALE GENOMIC DNA]</scope>
    <source>
        <strain evidence="2">SWRI145</strain>
    </source>
</reference>
<sequence>MLDSHNLILLFKKYGFEFKKHSSGKGFYAFTYKTGFFHNAEFVYNDDVSFEEMEKSIKSLNEIGFSTKKSHYKSLSDIENNLFEGFFNVDDWKTRIKDEYNDYCEKMLSILPDGAKNYKYVQVPYEKENHERIHEESIIIDILNEIKKNESKLILIEAPAGFGKTCTSYEILNQLVNSDNAPLPFFTEFSRDRQAKVFSHVFVREVDRSFRTVKSDLVIEETKNGKIVLVLDGFDELLNETATNKSSEADFEKAQPMLETIGELLTNSAKVILTSRRTSIFDGEIFQEWKNKYKDNFDVIRYRLSLPEVKDWLSLDRIEKLESKSIDIKKLSNPVLLAYLRSVDDEKFNSLCNESSKIVDHYFTSMLERERERQDLLMVPAQQSAVLAAIAMDMCENDYTSDNREKIISLIKDKNTVILDETRQLYPGKDRPTIDALANKLATHAFLDRSNQGENRIEFVNEFVFGNFISLGIIENESDEWLAADERFVEPAVQSYLPRNNSERQLLWQRLSGMREFLTSTDHMKYEYLLEQEVDLAVYSGTTITSLEFDNVLFFGQSTIENSVFNECLFTNCILNFNNFKDVTFISCQFYDCEYDKENRPYDVSFLNCLDNNNLIEEIEQFEEAISDDDVELNLEREILGKFMPLGSNSITRLHIYTGVLYKLEGYSRKDITKAIKRLKEKGILESANKNSFTAINKFNVGEVKRILGR</sequence>
<dbReference type="Gene3D" id="3.40.50.300">
    <property type="entry name" value="P-loop containing nucleotide triphosphate hydrolases"/>
    <property type="match status" value="1"/>
</dbReference>
<protein>
    <recommendedName>
        <fullName evidence="1">NACHT-associated inactive Restriction Endonuclease 2 domain-containing protein</fullName>
    </recommendedName>
</protein>
<dbReference type="SUPFAM" id="SSF52540">
    <property type="entry name" value="P-loop containing nucleoside triphosphate hydrolases"/>
    <property type="match status" value="1"/>
</dbReference>
<dbReference type="Pfam" id="PF22723">
    <property type="entry name" value="NA-iREase2"/>
    <property type="match status" value="1"/>
</dbReference>
<dbReference type="EMBL" id="JABWQF010000016">
    <property type="protein sequence ID" value="MBC3294834.1"/>
    <property type="molecule type" value="Genomic_DNA"/>
</dbReference>
<evidence type="ECO:0000259" key="1">
    <source>
        <dbReference type="Pfam" id="PF22723"/>
    </source>
</evidence>
<organism evidence="2">
    <name type="scientific">Pseudomonas tritici</name>
    <dbReference type="NCBI Taxonomy" id="2745518"/>
    <lineage>
        <taxon>Bacteria</taxon>
        <taxon>Pseudomonadati</taxon>
        <taxon>Pseudomonadota</taxon>
        <taxon>Gammaproteobacteria</taxon>
        <taxon>Pseudomonadales</taxon>
        <taxon>Pseudomonadaceae</taxon>
        <taxon>Pseudomonas</taxon>
    </lineage>
</organism>
<feature type="domain" description="NACHT-associated inactive Restriction Endonuclease 2" evidence="1">
    <location>
        <begin position="7"/>
        <end position="127"/>
    </location>
</feature>
<dbReference type="Gene3D" id="2.160.20.80">
    <property type="entry name" value="E3 ubiquitin-protein ligase SopA"/>
    <property type="match status" value="1"/>
</dbReference>
<comment type="caution">
    <text evidence="2">The sequence shown here is derived from an EMBL/GenBank/DDBJ whole genome shotgun (WGS) entry which is preliminary data.</text>
</comment>
<accession>A0A8H9YUT2</accession>